<dbReference type="SMART" id="SM01027">
    <property type="entry name" value="Beta-Casp"/>
    <property type="match status" value="1"/>
</dbReference>
<keyword evidence="1" id="KW-0378">Hydrolase</keyword>
<dbReference type="InterPro" id="IPR050698">
    <property type="entry name" value="MBL"/>
</dbReference>
<evidence type="ECO:0000313" key="5">
    <source>
        <dbReference type="Proteomes" id="UP000624703"/>
    </source>
</evidence>
<dbReference type="SMART" id="SM00849">
    <property type="entry name" value="Lactamase_B"/>
    <property type="match status" value="1"/>
</dbReference>
<feature type="domain" description="Beta-Casp" evidence="3">
    <location>
        <begin position="245"/>
        <end position="366"/>
    </location>
</feature>
<dbReference type="Gene3D" id="3.60.15.10">
    <property type="entry name" value="Ribonuclease Z/Hydroxyacylglutathione hydrolase-like"/>
    <property type="match status" value="1"/>
</dbReference>
<dbReference type="InterPro" id="IPR001279">
    <property type="entry name" value="Metallo-B-lactamas"/>
</dbReference>
<gene>
    <name evidence="4" type="ORF">JIN82_04225</name>
</gene>
<dbReference type="GO" id="GO:0004521">
    <property type="term" value="F:RNA endonuclease activity"/>
    <property type="evidence" value="ECO:0007669"/>
    <property type="project" value="TreeGrafter"/>
</dbReference>
<reference evidence="4" key="1">
    <citation type="submission" date="2021-01" db="EMBL/GenBank/DDBJ databases">
        <title>Modified the classification status of verrucomicrobia.</title>
        <authorList>
            <person name="Feng X."/>
        </authorList>
    </citation>
    <scope>NUCLEOTIDE SEQUENCE</scope>
    <source>
        <strain evidence="4">_KCTC 22039</strain>
    </source>
</reference>
<accession>A0A8J7SJU4</accession>
<evidence type="ECO:0000259" key="2">
    <source>
        <dbReference type="SMART" id="SM00849"/>
    </source>
</evidence>
<dbReference type="Pfam" id="PF10996">
    <property type="entry name" value="Beta-Casp"/>
    <property type="match status" value="1"/>
</dbReference>
<evidence type="ECO:0000313" key="4">
    <source>
        <dbReference type="EMBL" id="MBK1790360.1"/>
    </source>
</evidence>
<dbReference type="Proteomes" id="UP000624703">
    <property type="component" value="Unassembled WGS sequence"/>
</dbReference>
<sequence length="453" mass="50825">MTTFQNYARHNEIGANCYVLETGNCRIALDSGMHPKEEGIDSLPLLDEIPDDSIDAIILSHSHLDHCGSIPVLMEEQPNAPVFMTPATFELADALLHNSVNVMMSKRQELGITEYPFYTHRELDEVQERWITKGYKKPFEIKEGVKVTFYDAGHILGSAGALIESEGKRILYTGDVQFEDQTLITGSKLPTENIDTLIIETTRGASPRHPEYTREKEENMLAEAIERTIARGGSVLIPVFAMGKTQEVMTMIHKFKEDKRIPDAPVFMGGLSTKMTIIFDKHSGSSPRNVPGFKILRDMEIQGAKQKRRRKSTPIHYRPGAIFALSSGMMSEKTVSNNFAKSFIDNPKNSLLFVGYADPESPAGVIRASERGDYIKLDPESEAVKFDCDMDVFDFSGHATRDDLLEYMIKVNAKKTILVHGDPEATQWFADQLAEKLPTTEVIMPEIGRNYEI</sequence>
<keyword evidence="5" id="KW-1185">Reference proteome</keyword>
<dbReference type="CDD" id="cd16295">
    <property type="entry name" value="TTHA0252-CPSF-like_MBL-fold"/>
    <property type="match status" value="1"/>
</dbReference>
<dbReference type="InterPro" id="IPR036866">
    <property type="entry name" value="RibonucZ/Hydroxyglut_hydro"/>
</dbReference>
<dbReference type="RefSeq" id="WP_200310393.1">
    <property type="nucleotide sequence ID" value="NZ_JAENIM010000021.1"/>
</dbReference>
<evidence type="ECO:0000256" key="1">
    <source>
        <dbReference type="ARBA" id="ARBA00022801"/>
    </source>
</evidence>
<proteinExistence type="predicted"/>
<name>A0A8J7SJU4_9BACT</name>
<dbReference type="GO" id="GO:0016787">
    <property type="term" value="F:hydrolase activity"/>
    <property type="evidence" value="ECO:0007669"/>
    <property type="project" value="UniProtKB-KW"/>
</dbReference>
<dbReference type="InterPro" id="IPR011108">
    <property type="entry name" value="RMMBL"/>
</dbReference>
<dbReference type="SUPFAM" id="SSF56281">
    <property type="entry name" value="Metallo-hydrolase/oxidoreductase"/>
    <property type="match status" value="1"/>
</dbReference>
<feature type="domain" description="Metallo-beta-lactamase" evidence="2">
    <location>
        <begin position="14"/>
        <end position="225"/>
    </location>
</feature>
<comment type="caution">
    <text evidence="4">The sequence shown here is derived from an EMBL/GenBank/DDBJ whole genome shotgun (WGS) entry which is preliminary data.</text>
</comment>
<dbReference type="Pfam" id="PF00753">
    <property type="entry name" value="Lactamase_B"/>
    <property type="match status" value="1"/>
</dbReference>
<dbReference type="AlphaFoldDB" id="A0A8J7SJU4"/>
<dbReference type="Gene3D" id="3.40.50.10890">
    <property type="match status" value="1"/>
</dbReference>
<evidence type="ECO:0000259" key="3">
    <source>
        <dbReference type="SMART" id="SM01027"/>
    </source>
</evidence>
<organism evidence="4 5">
    <name type="scientific">Persicirhabdus sediminis</name>
    <dbReference type="NCBI Taxonomy" id="454144"/>
    <lineage>
        <taxon>Bacteria</taxon>
        <taxon>Pseudomonadati</taxon>
        <taxon>Verrucomicrobiota</taxon>
        <taxon>Verrucomicrobiia</taxon>
        <taxon>Verrucomicrobiales</taxon>
        <taxon>Verrucomicrobiaceae</taxon>
        <taxon>Persicirhabdus</taxon>
    </lineage>
</organism>
<dbReference type="PANTHER" id="PTHR11203">
    <property type="entry name" value="CLEAVAGE AND POLYADENYLATION SPECIFICITY FACTOR FAMILY MEMBER"/>
    <property type="match status" value="1"/>
</dbReference>
<dbReference type="InterPro" id="IPR022712">
    <property type="entry name" value="Beta_Casp"/>
</dbReference>
<dbReference type="Pfam" id="PF07521">
    <property type="entry name" value="RMMBL"/>
    <property type="match status" value="1"/>
</dbReference>
<dbReference type="EMBL" id="JAENIM010000021">
    <property type="protein sequence ID" value="MBK1790360.1"/>
    <property type="molecule type" value="Genomic_DNA"/>
</dbReference>
<dbReference type="PANTHER" id="PTHR11203:SF37">
    <property type="entry name" value="INTEGRATOR COMPLEX SUBUNIT 11"/>
    <property type="match status" value="1"/>
</dbReference>
<protein>
    <submittedName>
        <fullName evidence="4">MBL fold metallo-hydrolase</fullName>
    </submittedName>
</protein>